<comment type="caution">
    <text evidence="1">The sequence shown here is derived from an EMBL/GenBank/DDBJ whole genome shotgun (WGS) entry which is preliminary data.</text>
</comment>
<evidence type="ECO:0008006" key="3">
    <source>
        <dbReference type="Google" id="ProtNLM"/>
    </source>
</evidence>
<protein>
    <recommendedName>
        <fullName evidence="3">HTH domain-containing protein</fullName>
    </recommendedName>
</protein>
<dbReference type="RefSeq" id="WP_381537799.1">
    <property type="nucleotide sequence ID" value="NZ_JBHUGI010000027.1"/>
</dbReference>
<evidence type="ECO:0000313" key="1">
    <source>
        <dbReference type="EMBL" id="MFD1928438.1"/>
    </source>
</evidence>
<dbReference type="EMBL" id="JBHUGI010000027">
    <property type="protein sequence ID" value="MFD1928438.1"/>
    <property type="molecule type" value="Genomic_DNA"/>
</dbReference>
<proteinExistence type="predicted"/>
<evidence type="ECO:0000313" key="2">
    <source>
        <dbReference type="Proteomes" id="UP001597218"/>
    </source>
</evidence>
<accession>A0ABW4SG38</accession>
<keyword evidence="2" id="KW-1185">Reference proteome</keyword>
<organism evidence="1 2">
    <name type="scientific">Sporosarcina siberiensis</name>
    <dbReference type="NCBI Taxonomy" id="1365606"/>
    <lineage>
        <taxon>Bacteria</taxon>
        <taxon>Bacillati</taxon>
        <taxon>Bacillota</taxon>
        <taxon>Bacilli</taxon>
        <taxon>Bacillales</taxon>
        <taxon>Caryophanaceae</taxon>
        <taxon>Sporosarcina</taxon>
    </lineage>
</organism>
<dbReference type="Proteomes" id="UP001597218">
    <property type="component" value="Unassembled WGS sequence"/>
</dbReference>
<reference evidence="2" key="1">
    <citation type="journal article" date="2019" name="Int. J. Syst. Evol. Microbiol.">
        <title>The Global Catalogue of Microorganisms (GCM) 10K type strain sequencing project: providing services to taxonomists for standard genome sequencing and annotation.</title>
        <authorList>
            <consortium name="The Broad Institute Genomics Platform"/>
            <consortium name="The Broad Institute Genome Sequencing Center for Infectious Disease"/>
            <person name="Wu L."/>
            <person name="Ma J."/>
        </authorList>
    </citation>
    <scope>NUCLEOTIDE SEQUENCE [LARGE SCALE GENOMIC DNA]</scope>
    <source>
        <strain evidence="2">CGMCC 4.7177</strain>
    </source>
</reference>
<name>A0ABW4SG38_9BACL</name>
<sequence length="415" mass="47115">MIIKIAIIGPDEFCNRAEKIVAKRNDIELDLYRYQEPKESAQLIHEIQPCDVILFSGSLSYLHATDSLSNISIPVLYMKQDESAVAITLLHIALQNELDFNKISIDIREKEHIDHILKDLNETTKSPFVHLLREDELINEITMFHKSLSQAGKTDLAITSVHAVYEQLKLHNIPTQKIIDPESAILRNIEYAKHEALLKRSNSAQTAVGLVTVLKKSSKVVEFVENLTALLRAQFSELNGEYTIYTTMGNIEFALTNSEFLALFKSMQNEVQIAFGCGESIMDAKENAHFALNFNKKSNDFSFYVLDSNKKLLGPFPHSDGSIQLKLHDPVLVEMAKKTTLSSANISKLMTFSQGRQSKQFTTNDLSLHLNVSRRTAERTLKKLVECDYAKIVGEEMAYRQGRPRSLYELKFPIY</sequence>
<gene>
    <name evidence="1" type="ORF">ACFSFY_10285</name>
</gene>